<keyword evidence="2" id="KW-0677">Repeat</keyword>
<dbReference type="PANTHER" id="PTHR24388:SF104">
    <property type="entry name" value="AT-RICH BINDING PROTEIN-RELATED"/>
    <property type="match status" value="1"/>
</dbReference>
<evidence type="ECO:0000256" key="3">
    <source>
        <dbReference type="ARBA" id="ARBA00022771"/>
    </source>
</evidence>
<dbReference type="Gene3D" id="3.30.160.60">
    <property type="entry name" value="Classic Zinc Finger"/>
    <property type="match status" value="2"/>
</dbReference>
<organism evidence="8 9">
    <name type="scientific">Cichlidogyrus casuarinus</name>
    <dbReference type="NCBI Taxonomy" id="1844966"/>
    <lineage>
        <taxon>Eukaryota</taxon>
        <taxon>Metazoa</taxon>
        <taxon>Spiralia</taxon>
        <taxon>Lophotrochozoa</taxon>
        <taxon>Platyhelminthes</taxon>
        <taxon>Monogenea</taxon>
        <taxon>Monopisthocotylea</taxon>
        <taxon>Dactylogyridea</taxon>
        <taxon>Ancyrocephalidae</taxon>
        <taxon>Cichlidogyrus</taxon>
    </lineage>
</organism>
<feature type="domain" description="C2H2-type" evidence="7">
    <location>
        <begin position="88"/>
        <end position="116"/>
    </location>
</feature>
<dbReference type="GO" id="GO:0008270">
    <property type="term" value="F:zinc ion binding"/>
    <property type="evidence" value="ECO:0007669"/>
    <property type="project" value="UniProtKB-KW"/>
</dbReference>
<dbReference type="EMBL" id="JBJKFK010000335">
    <property type="protein sequence ID" value="KAL3317760.1"/>
    <property type="molecule type" value="Genomic_DNA"/>
</dbReference>
<reference evidence="8 9" key="1">
    <citation type="submission" date="2024-11" db="EMBL/GenBank/DDBJ databases">
        <title>Adaptive evolution of stress response genes in parasites aligns with host niche diversity.</title>
        <authorList>
            <person name="Hahn C."/>
            <person name="Resl P."/>
        </authorList>
    </citation>
    <scope>NUCLEOTIDE SEQUENCE [LARGE SCALE GENOMIC DNA]</scope>
    <source>
        <strain evidence="8">EGGRZ-B1_66</strain>
        <tissue evidence="8">Body</tissue>
    </source>
</reference>
<keyword evidence="5" id="KW-0539">Nucleus</keyword>
<evidence type="ECO:0000256" key="1">
    <source>
        <dbReference type="ARBA" id="ARBA00022723"/>
    </source>
</evidence>
<dbReference type="Proteomes" id="UP001626550">
    <property type="component" value="Unassembled WGS sequence"/>
</dbReference>
<dbReference type="FunFam" id="3.30.160.60:FF:000446">
    <property type="entry name" value="Zinc finger protein"/>
    <property type="match status" value="1"/>
</dbReference>
<feature type="domain" description="C2H2-type" evidence="7">
    <location>
        <begin position="117"/>
        <end position="145"/>
    </location>
</feature>
<keyword evidence="3 6" id="KW-0863">Zinc-finger</keyword>
<dbReference type="SUPFAM" id="SSF57667">
    <property type="entry name" value="beta-beta-alpha zinc fingers"/>
    <property type="match status" value="1"/>
</dbReference>
<evidence type="ECO:0000256" key="5">
    <source>
        <dbReference type="ARBA" id="ARBA00023242"/>
    </source>
</evidence>
<evidence type="ECO:0000256" key="4">
    <source>
        <dbReference type="ARBA" id="ARBA00022833"/>
    </source>
</evidence>
<evidence type="ECO:0000313" key="9">
    <source>
        <dbReference type="Proteomes" id="UP001626550"/>
    </source>
</evidence>
<keyword evidence="9" id="KW-1185">Reference proteome</keyword>
<keyword evidence="1" id="KW-0479">Metal-binding</keyword>
<evidence type="ECO:0000256" key="6">
    <source>
        <dbReference type="PROSITE-ProRule" id="PRU00042"/>
    </source>
</evidence>
<evidence type="ECO:0000259" key="7">
    <source>
        <dbReference type="PROSITE" id="PS50157"/>
    </source>
</evidence>
<dbReference type="InterPro" id="IPR013087">
    <property type="entry name" value="Znf_C2H2_type"/>
</dbReference>
<dbReference type="Pfam" id="PF00096">
    <property type="entry name" value="zf-C2H2"/>
    <property type="match status" value="1"/>
</dbReference>
<dbReference type="PROSITE" id="PS50157">
    <property type="entry name" value="ZINC_FINGER_C2H2_2"/>
    <property type="match status" value="2"/>
</dbReference>
<sequence>MHVQKTNYYYQQYAMKNKLKEIHRQLVRQRNARMALAKTLSDKEAALKLSENGAPMTAENRAKWVKALQEADASLDSIDGGPESERPYACEVCGSRFKLKAVLMRHIRCVHSETRPYTCDYCGSSFKIRNRLTTHIKMVHPPSKRLCEALALHGKRNQTGAGDTEPICVIRFANEIGFHLPT</sequence>
<protein>
    <recommendedName>
        <fullName evidence="7">C2H2-type domain-containing protein</fullName>
    </recommendedName>
</protein>
<gene>
    <name evidence="8" type="ORF">Ciccas_003588</name>
</gene>
<evidence type="ECO:0000313" key="8">
    <source>
        <dbReference type="EMBL" id="KAL3317760.1"/>
    </source>
</evidence>
<dbReference type="SMART" id="SM00355">
    <property type="entry name" value="ZnF_C2H2"/>
    <property type="match status" value="2"/>
</dbReference>
<dbReference type="PANTHER" id="PTHR24388">
    <property type="entry name" value="ZINC FINGER PROTEIN"/>
    <property type="match status" value="1"/>
</dbReference>
<dbReference type="InterPro" id="IPR050527">
    <property type="entry name" value="Snail/Krueppel_Znf"/>
</dbReference>
<name>A0ABD2QDZ9_9PLAT</name>
<dbReference type="InterPro" id="IPR036236">
    <property type="entry name" value="Znf_C2H2_sf"/>
</dbReference>
<comment type="caution">
    <text evidence="8">The sequence shown here is derived from an EMBL/GenBank/DDBJ whole genome shotgun (WGS) entry which is preliminary data.</text>
</comment>
<keyword evidence="4" id="KW-0862">Zinc</keyword>
<proteinExistence type="predicted"/>
<dbReference type="PROSITE" id="PS00028">
    <property type="entry name" value="ZINC_FINGER_C2H2_1"/>
    <property type="match status" value="2"/>
</dbReference>
<accession>A0ABD2QDZ9</accession>
<evidence type="ECO:0000256" key="2">
    <source>
        <dbReference type="ARBA" id="ARBA00022737"/>
    </source>
</evidence>
<dbReference type="AlphaFoldDB" id="A0ABD2QDZ9"/>